<organism evidence="2 3">
    <name type="scientific">Nonomuraea endophytica</name>
    <dbReference type="NCBI Taxonomy" id="714136"/>
    <lineage>
        <taxon>Bacteria</taxon>
        <taxon>Bacillati</taxon>
        <taxon>Actinomycetota</taxon>
        <taxon>Actinomycetes</taxon>
        <taxon>Streptosporangiales</taxon>
        <taxon>Streptosporangiaceae</taxon>
        <taxon>Nonomuraea</taxon>
    </lineage>
</organism>
<name>A0A7W8EFG7_9ACTN</name>
<keyword evidence="3" id="KW-1185">Reference proteome</keyword>
<evidence type="ECO:0000256" key="1">
    <source>
        <dbReference type="SAM" id="MobiDB-lite"/>
    </source>
</evidence>
<dbReference type="Proteomes" id="UP000568380">
    <property type="component" value="Unassembled WGS sequence"/>
</dbReference>
<reference evidence="2 3" key="1">
    <citation type="submission" date="2020-08" db="EMBL/GenBank/DDBJ databases">
        <title>Genomic Encyclopedia of Type Strains, Phase IV (KMG-IV): sequencing the most valuable type-strain genomes for metagenomic binning, comparative biology and taxonomic classification.</title>
        <authorList>
            <person name="Goeker M."/>
        </authorList>
    </citation>
    <scope>NUCLEOTIDE SEQUENCE [LARGE SCALE GENOMIC DNA]</scope>
    <source>
        <strain evidence="2 3">DSM 45385</strain>
    </source>
</reference>
<evidence type="ECO:0000313" key="3">
    <source>
        <dbReference type="Proteomes" id="UP000568380"/>
    </source>
</evidence>
<dbReference type="EMBL" id="JACHIN010000003">
    <property type="protein sequence ID" value="MBB5077321.1"/>
    <property type="molecule type" value="Genomic_DNA"/>
</dbReference>
<protein>
    <submittedName>
        <fullName evidence="2">Uncharacterized protein</fullName>
    </submittedName>
</protein>
<sequence length="170" mass="16876">MILLVAGLTAALGFLIGYFAGLGEGEPITSPGPTVTVTMDEPLPDESAPPSAQPSSEPSGLPSSLPSGLPSSLPSGLPSGLPSTLPSGLTSGLAGGNRTLAVPQEMQPGTYRTTGPAPGQSTCYWARLKGVSGIGDVIAADMVTGPATVTIQPADKAFQTGGCADWVRAS</sequence>
<evidence type="ECO:0000313" key="2">
    <source>
        <dbReference type="EMBL" id="MBB5077321.1"/>
    </source>
</evidence>
<dbReference type="AlphaFoldDB" id="A0A7W8EFG7"/>
<proteinExistence type="predicted"/>
<feature type="compositionally biased region" description="Low complexity" evidence="1">
    <location>
        <begin position="45"/>
        <end position="92"/>
    </location>
</feature>
<gene>
    <name evidence="2" type="ORF">HNR40_002794</name>
</gene>
<dbReference type="RefSeq" id="WP_184961044.1">
    <property type="nucleotide sequence ID" value="NZ_JACHIN010000003.1"/>
</dbReference>
<comment type="caution">
    <text evidence="2">The sequence shown here is derived from an EMBL/GenBank/DDBJ whole genome shotgun (WGS) entry which is preliminary data.</text>
</comment>
<accession>A0A7W8EFG7</accession>
<feature type="region of interest" description="Disordered" evidence="1">
    <location>
        <begin position="30"/>
        <end position="96"/>
    </location>
</feature>